<sequence>MTPLKRDGVEVESDDAVNMEVFVVSPSLRFLNCTVPHESTVSDLIGLLSPGEGISSVDFYVKNNGRISAGDERLQAGAVYRLEPRLCGGKGGFGSMLRALGAQIEKTTNREACRDLSGRRLRDVNHEKEMAEWLKKQADRDAEKEQRRLERIQRKLAEPKHHFTDAEYEQQCHDLSERLEDSVLKGMQASCSGVVQADEKPHRKRPAAKNGNASSKKKCFWAGLEDMDSSDGENDESEAEASSSSSSSSSSACSGPSCSSQPAAVPTTTTREQEKAESQDRPGSSSSSASSAPCSPSPSQETAEVKEEHGRTEHSENEEYKQNVSDKQEVEKDVIVETKDCAGTQPAQPEDADAPLDLLSVSGVEELEALGLERLKAELTKRGMKCGGTLQERAARLYSLQSVVRSVTAVLLKAMTVSSLLQCIPLKTPAQWFFPLETQWRGVQ</sequence>
<dbReference type="Proteomes" id="UP000830395">
    <property type="component" value="Chromosome 25"/>
</dbReference>
<comment type="caution">
    <text evidence="1">The sequence shown here is derived from an EMBL/GenBank/DDBJ whole genome shotgun (WGS) entry which is preliminary data.</text>
</comment>
<gene>
    <name evidence="1" type="ORF">PDJAM_G00154610</name>
</gene>
<protein>
    <submittedName>
        <fullName evidence="1">Uncharacterized protein</fullName>
    </submittedName>
</protein>
<keyword evidence="2" id="KW-1185">Reference proteome</keyword>
<evidence type="ECO:0000313" key="1">
    <source>
        <dbReference type="EMBL" id="MCJ8747530.1"/>
    </source>
</evidence>
<organism evidence="1 2">
    <name type="scientific">Pangasius djambal</name>
    <dbReference type="NCBI Taxonomy" id="1691987"/>
    <lineage>
        <taxon>Eukaryota</taxon>
        <taxon>Metazoa</taxon>
        <taxon>Chordata</taxon>
        <taxon>Craniata</taxon>
        <taxon>Vertebrata</taxon>
        <taxon>Euteleostomi</taxon>
        <taxon>Actinopterygii</taxon>
        <taxon>Neopterygii</taxon>
        <taxon>Teleostei</taxon>
        <taxon>Ostariophysi</taxon>
        <taxon>Siluriformes</taxon>
        <taxon>Pangasiidae</taxon>
        <taxon>Pangasius</taxon>
    </lineage>
</organism>
<accession>A0ACC5ZIQ0</accession>
<dbReference type="EMBL" id="CM040999">
    <property type="protein sequence ID" value="MCJ8747530.1"/>
    <property type="molecule type" value="Genomic_DNA"/>
</dbReference>
<proteinExistence type="predicted"/>
<name>A0ACC5ZIQ0_9TELE</name>
<reference evidence="1" key="1">
    <citation type="submission" date="2020-02" db="EMBL/GenBank/DDBJ databases">
        <title>Genome sequencing of the panga catfish, Pangasius djambal.</title>
        <authorList>
            <person name="Wen M."/>
            <person name="Zahm M."/>
            <person name="Roques C."/>
            <person name="Cabau C."/>
            <person name="Klopp C."/>
            <person name="Donnadieu C."/>
            <person name="Jouanno E."/>
            <person name="Avarre J.-C."/>
            <person name="Campet M."/>
            <person name="Ha T."/>
            <person name="Dugue R."/>
            <person name="Lampietro C."/>
            <person name="Louis A."/>
            <person name="Herpin A."/>
            <person name="Echchiki A."/>
            <person name="Berthelot C."/>
            <person name="Parey E."/>
            <person name="Roest-Crollius H."/>
            <person name="Braasch I."/>
            <person name="Postlethwait J.H."/>
            <person name="Bobe J."/>
            <person name="Montfort J."/>
            <person name="Bouchez O."/>
            <person name="Begum T."/>
            <person name="Schartl M."/>
            <person name="Gustiano R."/>
            <person name="Guiguen Y."/>
        </authorList>
    </citation>
    <scope>NUCLEOTIDE SEQUENCE</scope>
    <source>
        <strain evidence="1">Pdj_M5554</strain>
    </source>
</reference>
<evidence type="ECO:0000313" key="2">
    <source>
        <dbReference type="Proteomes" id="UP000830395"/>
    </source>
</evidence>